<organism evidence="3 4">
    <name type="scientific">Roseomonas elaeocarpi</name>
    <dbReference type="NCBI Taxonomy" id="907779"/>
    <lineage>
        <taxon>Bacteria</taxon>
        <taxon>Pseudomonadati</taxon>
        <taxon>Pseudomonadota</taxon>
        <taxon>Alphaproteobacteria</taxon>
        <taxon>Acetobacterales</taxon>
        <taxon>Roseomonadaceae</taxon>
        <taxon>Roseomonas</taxon>
    </lineage>
</organism>
<sequence length="241" mass="25100">MFAHLRHILLVAVLAGLMAGLVATAGHQLSTVPTILAAEVYEQAAEPAAAAPPHDHAAAGTEAGHDHAAAWEPRDGLERTLYTLLADVLTGVAYALMLGAAISLRGQPVDGRQGLLWGLAGFAVFTLAPSIGLPPEPPGMPVADLTARQLWWVATAALTTLGLGLVLLGRRPLPALLGVVLLVLPHLYGAPLAPEETSAVPEALIHRFVTEVMVVSLLFWATLGLALGALHARFRPRAALA</sequence>
<dbReference type="InterPro" id="IPR012666">
    <property type="entry name" value="CbtA_put"/>
</dbReference>
<keyword evidence="4" id="KW-1185">Reference proteome</keyword>
<proteinExistence type="predicted"/>
<keyword evidence="1" id="KW-0812">Transmembrane</keyword>
<dbReference type="NCBIfam" id="TIGR02458">
    <property type="entry name" value="CbtA"/>
    <property type="match status" value="1"/>
</dbReference>
<dbReference type="Pfam" id="PF09490">
    <property type="entry name" value="CbtA"/>
    <property type="match status" value="1"/>
</dbReference>
<keyword evidence="1" id="KW-1133">Transmembrane helix</keyword>
<feature type="transmembrane region" description="Helical" evidence="1">
    <location>
        <begin position="213"/>
        <end position="232"/>
    </location>
</feature>
<reference evidence="3 4" key="1">
    <citation type="submission" date="2024-09" db="EMBL/GenBank/DDBJ databases">
        <authorList>
            <person name="Sun Q."/>
            <person name="Mori K."/>
        </authorList>
    </citation>
    <scope>NUCLEOTIDE SEQUENCE [LARGE SCALE GENOMIC DNA]</scope>
    <source>
        <strain evidence="3 4">TBRC 5777</strain>
    </source>
</reference>
<feature type="transmembrane region" description="Helical" evidence="1">
    <location>
        <begin position="114"/>
        <end position="131"/>
    </location>
</feature>
<feature type="transmembrane region" description="Helical" evidence="1">
    <location>
        <begin position="151"/>
        <end position="168"/>
    </location>
</feature>
<dbReference type="EMBL" id="JBHLUN010000017">
    <property type="protein sequence ID" value="MFC0410693.1"/>
    <property type="molecule type" value="Genomic_DNA"/>
</dbReference>
<gene>
    <name evidence="3" type="ORF">ACFFGY_20790</name>
</gene>
<dbReference type="RefSeq" id="WP_377046448.1">
    <property type="nucleotide sequence ID" value="NZ_JBHLUN010000017.1"/>
</dbReference>
<evidence type="ECO:0000313" key="3">
    <source>
        <dbReference type="EMBL" id="MFC0410693.1"/>
    </source>
</evidence>
<keyword evidence="1" id="KW-0472">Membrane</keyword>
<feature type="transmembrane region" description="Helical" evidence="1">
    <location>
        <begin position="175"/>
        <end position="193"/>
    </location>
</feature>
<comment type="caution">
    <text evidence="3">The sequence shown here is derived from an EMBL/GenBank/DDBJ whole genome shotgun (WGS) entry which is preliminary data.</text>
</comment>
<dbReference type="Proteomes" id="UP001589865">
    <property type="component" value="Unassembled WGS sequence"/>
</dbReference>
<evidence type="ECO:0000256" key="2">
    <source>
        <dbReference type="SAM" id="SignalP"/>
    </source>
</evidence>
<feature type="signal peptide" evidence="2">
    <location>
        <begin position="1"/>
        <end position="25"/>
    </location>
</feature>
<protein>
    <submittedName>
        <fullName evidence="3">CbtA family protein</fullName>
    </submittedName>
</protein>
<feature type="transmembrane region" description="Helical" evidence="1">
    <location>
        <begin position="81"/>
        <end position="102"/>
    </location>
</feature>
<evidence type="ECO:0000256" key="1">
    <source>
        <dbReference type="SAM" id="Phobius"/>
    </source>
</evidence>
<accession>A0ABV6JY77</accession>
<name>A0ABV6JY77_9PROT</name>
<feature type="chain" id="PRO_5045101214" evidence="2">
    <location>
        <begin position="26"/>
        <end position="241"/>
    </location>
</feature>
<evidence type="ECO:0000313" key="4">
    <source>
        <dbReference type="Proteomes" id="UP001589865"/>
    </source>
</evidence>
<keyword evidence="2" id="KW-0732">Signal</keyword>